<sequence>MSYFVIYKIYFRICFICSSQFTHVLSFNGLEDRNKTPIAESTDTFMVVSRKDIICVSVILESPPNYIYCCI</sequence>
<organism evidence="1 2">
    <name type="scientific">Heterorhabditis bacteriophora</name>
    <name type="common">Entomopathogenic nematode worm</name>
    <dbReference type="NCBI Taxonomy" id="37862"/>
    <lineage>
        <taxon>Eukaryota</taxon>
        <taxon>Metazoa</taxon>
        <taxon>Ecdysozoa</taxon>
        <taxon>Nematoda</taxon>
        <taxon>Chromadorea</taxon>
        <taxon>Rhabditida</taxon>
        <taxon>Rhabditina</taxon>
        <taxon>Rhabditomorpha</taxon>
        <taxon>Strongyloidea</taxon>
        <taxon>Heterorhabditidae</taxon>
        <taxon>Heterorhabditis</taxon>
    </lineage>
</organism>
<keyword evidence="1" id="KW-1185">Reference proteome</keyword>
<name>A0A1I7WUM6_HETBA</name>
<dbReference type="Proteomes" id="UP000095283">
    <property type="component" value="Unplaced"/>
</dbReference>
<dbReference type="AlphaFoldDB" id="A0A1I7WUM6"/>
<evidence type="ECO:0000313" key="1">
    <source>
        <dbReference type="Proteomes" id="UP000095283"/>
    </source>
</evidence>
<dbReference type="WBParaSite" id="Hba_08848">
    <property type="protein sequence ID" value="Hba_08848"/>
    <property type="gene ID" value="Hba_08848"/>
</dbReference>
<proteinExistence type="predicted"/>
<evidence type="ECO:0000313" key="2">
    <source>
        <dbReference type="WBParaSite" id="Hba_08848"/>
    </source>
</evidence>
<reference evidence="2" key="1">
    <citation type="submission" date="2016-11" db="UniProtKB">
        <authorList>
            <consortium name="WormBaseParasite"/>
        </authorList>
    </citation>
    <scope>IDENTIFICATION</scope>
</reference>
<protein>
    <submittedName>
        <fullName evidence="2">Secreted protein</fullName>
    </submittedName>
</protein>
<accession>A0A1I7WUM6</accession>